<feature type="compositionally biased region" description="Basic and acidic residues" evidence="11">
    <location>
        <begin position="147"/>
        <end position="156"/>
    </location>
</feature>
<evidence type="ECO:0000256" key="2">
    <source>
        <dbReference type="ARBA" id="ARBA00022723"/>
    </source>
</evidence>
<evidence type="ECO:0000313" key="14">
    <source>
        <dbReference type="Proteomes" id="UP000242180"/>
    </source>
</evidence>
<comment type="caution">
    <text evidence="13">The sequence shown here is derived from an EMBL/GenBank/DDBJ whole genome shotgun (WGS) entry which is preliminary data.</text>
</comment>
<protein>
    <recommendedName>
        <fullName evidence="12">C2H2-type domain-containing protein</fullName>
    </recommendedName>
</protein>
<dbReference type="SMART" id="SM00355">
    <property type="entry name" value="ZnF_C2H2"/>
    <property type="match status" value="2"/>
</dbReference>
<dbReference type="GO" id="GO:0008270">
    <property type="term" value="F:zinc ion binding"/>
    <property type="evidence" value="ECO:0007669"/>
    <property type="project" value="UniProtKB-KW"/>
</dbReference>
<evidence type="ECO:0000256" key="10">
    <source>
        <dbReference type="PROSITE-ProRule" id="PRU00042"/>
    </source>
</evidence>
<dbReference type="Proteomes" id="UP000242180">
    <property type="component" value="Unassembled WGS sequence"/>
</dbReference>
<accession>A0A1X2H6C5</accession>
<dbReference type="PANTHER" id="PTHR23233">
    <property type="entry name" value="SAL-LIKE PROTEIN"/>
    <property type="match status" value="1"/>
</dbReference>
<evidence type="ECO:0000256" key="6">
    <source>
        <dbReference type="ARBA" id="ARBA00023015"/>
    </source>
</evidence>
<dbReference type="Pfam" id="PF00096">
    <property type="entry name" value="zf-C2H2"/>
    <property type="match status" value="2"/>
</dbReference>
<evidence type="ECO:0000256" key="11">
    <source>
        <dbReference type="SAM" id="MobiDB-lite"/>
    </source>
</evidence>
<dbReference type="Gene3D" id="3.30.160.60">
    <property type="entry name" value="Classic Zinc Finger"/>
    <property type="match status" value="2"/>
</dbReference>
<keyword evidence="6" id="KW-0805">Transcription regulation</keyword>
<feature type="domain" description="C2H2-type" evidence="12">
    <location>
        <begin position="38"/>
        <end position="65"/>
    </location>
</feature>
<dbReference type="InterPro" id="IPR051565">
    <property type="entry name" value="Sal_C2H2-zinc-finger"/>
</dbReference>
<dbReference type="OrthoDB" id="6077919at2759"/>
<feature type="compositionally biased region" description="Basic and acidic residues" evidence="11">
    <location>
        <begin position="122"/>
        <end position="131"/>
    </location>
</feature>
<keyword evidence="3" id="KW-0677">Repeat</keyword>
<comment type="similarity">
    <text evidence="9">Belongs to the sal C2H2-type zinc-finger protein family.</text>
</comment>
<dbReference type="GO" id="GO:0000981">
    <property type="term" value="F:DNA-binding transcription factor activity, RNA polymerase II-specific"/>
    <property type="evidence" value="ECO:0007669"/>
    <property type="project" value="TreeGrafter"/>
</dbReference>
<dbReference type="EMBL" id="MCGN01000008">
    <property type="protein sequence ID" value="ORY94014.1"/>
    <property type="molecule type" value="Genomic_DNA"/>
</dbReference>
<dbReference type="OMA" id="MESCEEM"/>
<reference evidence="13 14" key="1">
    <citation type="submission" date="2016-07" db="EMBL/GenBank/DDBJ databases">
        <title>Pervasive Adenine N6-methylation of Active Genes in Fungi.</title>
        <authorList>
            <consortium name="DOE Joint Genome Institute"/>
            <person name="Mondo S.J."/>
            <person name="Dannebaum R.O."/>
            <person name="Kuo R.C."/>
            <person name="Labutti K."/>
            <person name="Haridas S."/>
            <person name="Kuo A."/>
            <person name="Salamov A."/>
            <person name="Ahrendt S.R."/>
            <person name="Lipzen A."/>
            <person name="Sullivan W."/>
            <person name="Andreopoulos W.B."/>
            <person name="Clum A."/>
            <person name="Lindquist E."/>
            <person name="Daum C."/>
            <person name="Ramamoorthy G.K."/>
            <person name="Gryganskyi A."/>
            <person name="Culley D."/>
            <person name="Magnuson J.K."/>
            <person name="James T.Y."/>
            <person name="O'Malley M.A."/>
            <person name="Stajich J.E."/>
            <person name="Spatafora J.W."/>
            <person name="Visel A."/>
            <person name="Grigoriev I.V."/>
        </authorList>
    </citation>
    <scope>NUCLEOTIDE SEQUENCE [LARGE SCALE GENOMIC DNA]</scope>
    <source>
        <strain evidence="13 14">NRRL 2496</strain>
    </source>
</reference>
<dbReference type="AlphaFoldDB" id="A0A1X2H6C5"/>
<dbReference type="SUPFAM" id="SSF57667">
    <property type="entry name" value="beta-beta-alpha zinc fingers"/>
    <property type="match status" value="1"/>
</dbReference>
<dbReference type="InterPro" id="IPR036236">
    <property type="entry name" value="Znf_C2H2_sf"/>
</dbReference>
<keyword evidence="14" id="KW-1185">Reference proteome</keyword>
<dbReference type="GO" id="GO:0005634">
    <property type="term" value="C:nucleus"/>
    <property type="evidence" value="ECO:0007669"/>
    <property type="project" value="UniProtKB-SubCell"/>
</dbReference>
<evidence type="ECO:0000256" key="3">
    <source>
        <dbReference type="ARBA" id="ARBA00022737"/>
    </source>
</evidence>
<dbReference type="PROSITE" id="PS50157">
    <property type="entry name" value="ZINC_FINGER_C2H2_2"/>
    <property type="match status" value="2"/>
</dbReference>
<name>A0A1X2H6C5_SYNRA</name>
<evidence type="ECO:0000256" key="9">
    <source>
        <dbReference type="ARBA" id="ARBA00038474"/>
    </source>
</evidence>
<evidence type="ECO:0000313" key="13">
    <source>
        <dbReference type="EMBL" id="ORY94014.1"/>
    </source>
</evidence>
<dbReference type="FunFam" id="3.30.160.60:FF:001102">
    <property type="entry name" value="Transcription factor IIIA"/>
    <property type="match status" value="1"/>
</dbReference>
<feature type="region of interest" description="Disordered" evidence="11">
    <location>
        <begin position="122"/>
        <end position="180"/>
    </location>
</feature>
<keyword evidence="5" id="KW-0862">Zinc</keyword>
<keyword evidence="2" id="KW-0479">Metal-binding</keyword>
<proteinExistence type="inferred from homology"/>
<dbReference type="PROSITE" id="PS00028">
    <property type="entry name" value="ZINC_FINGER_C2H2_1"/>
    <property type="match status" value="2"/>
</dbReference>
<dbReference type="InParanoid" id="A0A1X2H6C5"/>
<evidence type="ECO:0000256" key="7">
    <source>
        <dbReference type="ARBA" id="ARBA00023163"/>
    </source>
</evidence>
<feature type="domain" description="C2H2-type" evidence="12">
    <location>
        <begin position="66"/>
        <end position="95"/>
    </location>
</feature>
<organism evidence="13 14">
    <name type="scientific">Syncephalastrum racemosum</name>
    <name type="common">Filamentous fungus</name>
    <dbReference type="NCBI Taxonomy" id="13706"/>
    <lineage>
        <taxon>Eukaryota</taxon>
        <taxon>Fungi</taxon>
        <taxon>Fungi incertae sedis</taxon>
        <taxon>Mucoromycota</taxon>
        <taxon>Mucoromycotina</taxon>
        <taxon>Mucoromycetes</taxon>
        <taxon>Mucorales</taxon>
        <taxon>Syncephalastraceae</taxon>
        <taxon>Syncephalastrum</taxon>
    </lineage>
</organism>
<keyword evidence="4 10" id="KW-0863">Zinc-finger</keyword>
<evidence type="ECO:0000256" key="4">
    <source>
        <dbReference type="ARBA" id="ARBA00022771"/>
    </source>
</evidence>
<dbReference type="GO" id="GO:0000978">
    <property type="term" value="F:RNA polymerase II cis-regulatory region sequence-specific DNA binding"/>
    <property type="evidence" value="ECO:0007669"/>
    <property type="project" value="TreeGrafter"/>
</dbReference>
<keyword evidence="7" id="KW-0804">Transcription</keyword>
<keyword evidence="8" id="KW-0539">Nucleus</keyword>
<evidence type="ECO:0000256" key="5">
    <source>
        <dbReference type="ARBA" id="ARBA00022833"/>
    </source>
</evidence>
<evidence type="ECO:0000259" key="12">
    <source>
        <dbReference type="PROSITE" id="PS50157"/>
    </source>
</evidence>
<dbReference type="STRING" id="13706.A0A1X2H6C5"/>
<dbReference type="InterPro" id="IPR013087">
    <property type="entry name" value="Znf_C2H2_type"/>
</dbReference>
<comment type="subcellular location">
    <subcellularLocation>
        <location evidence="1">Nucleus</location>
    </subcellularLocation>
</comment>
<gene>
    <name evidence="13" type="ORF">BCR43DRAFT_507243</name>
</gene>
<evidence type="ECO:0000256" key="8">
    <source>
        <dbReference type="ARBA" id="ARBA00023242"/>
    </source>
</evidence>
<sequence length="194" mass="22003">MSNYYAHPTQDDDICLSPTNSCESSDDSGPLDPKRRKYQCVICQKYFSRPSALRTHSYTHTGEKPFECDAPGCGRRFAVISNLRRHFKVHRKMPSTTISGGSHAKIPASERLRCVQQLMERTAHRQHERTQHQQPGTHGTASYSNHYHCDPNDAVEKQQQQQRSWMMPPSPPLSAGLSSEEYSASCMESCEEMA</sequence>
<dbReference type="PANTHER" id="PTHR23233:SF84">
    <property type="entry name" value="FI23031P1"/>
    <property type="match status" value="1"/>
</dbReference>
<feature type="compositionally biased region" description="Polar residues" evidence="11">
    <location>
        <begin position="132"/>
        <end position="145"/>
    </location>
</feature>
<evidence type="ECO:0000256" key="1">
    <source>
        <dbReference type="ARBA" id="ARBA00004123"/>
    </source>
</evidence>